<dbReference type="EMBL" id="DWYS01000052">
    <property type="protein sequence ID" value="HJB07022.1"/>
    <property type="molecule type" value="Genomic_DNA"/>
</dbReference>
<evidence type="ECO:0000259" key="2">
    <source>
        <dbReference type="Pfam" id="PF01361"/>
    </source>
</evidence>
<evidence type="ECO:0000313" key="4">
    <source>
        <dbReference type="Proteomes" id="UP000886804"/>
    </source>
</evidence>
<sequence>MPVMCTVRLPKGKKQETIEKTLVDISNVLMENFDMQPNQVRVTIDELPKNRYSAGGVMAYEMPEFNEEE</sequence>
<feature type="domain" description="4-oxalocrotonate tautomerase-like" evidence="2">
    <location>
        <begin position="6"/>
        <end position="58"/>
    </location>
</feature>
<dbReference type="SUPFAM" id="SSF55331">
    <property type="entry name" value="Tautomerase/MIF"/>
    <property type="match status" value="1"/>
</dbReference>
<dbReference type="InterPro" id="IPR014347">
    <property type="entry name" value="Tautomerase/MIF_sf"/>
</dbReference>
<protein>
    <submittedName>
        <fullName evidence="3">Tautomerase family protein</fullName>
    </submittedName>
</protein>
<proteinExistence type="predicted"/>
<gene>
    <name evidence="3" type="ORF">H9716_04080</name>
</gene>
<accession>A0A9D2L6P2</accession>
<dbReference type="AlphaFoldDB" id="A0A9D2L6P2"/>
<keyword evidence="1" id="KW-0413">Isomerase</keyword>
<organism evidence="3 4">
    <name type="scientific">Candidatus Enterocloster faecavium</name>
    <dbReference type="NCBI Taxonomy" id="2838560"/>
    <lineage>
        <taxon>Bacteria</taxon>
        <taxon>Bacillati</taxon>
        <taxon>Bacillota</taxon>
        <taxon>Clostridia</taxon>
        <taxon>Lachnospirales</taxon>
        <taxon>Lachnospiraceae</taxon>
        <taxon>Enterocloster</taxon>
    </lineage>
</organism>
<reference evidence="3" key="1">
    <citation type="journal article" date="2021" name="PeerJ">
        <title>Extensive microbial diversity within the chicken gut microbiome revealed by metagenomics and culture.</title>
        <authorList>
            <person name="Gilroy R."/>
            <person name="Ravi A."/>
            <person name="Getino M."/>
            <person name="Pursley I."/>
            <person name="Horton D.L."/>
            <person name="Alikhan N.F."/>
            <person name="Baker D."/>
            <person name="Gharbi K."/>
            <person name="Hall N."/>
            <person name="Watson M."/>
            <person name="Adriaenssens E.M."/>
            <person name="Foster-Nyarko E."/>
            <person name="Jarju S."/>
            <person name="Secka A."/>
            <person name="Antonio M."/>
            <person name="Oren A."/>
            <person name="Chaudhuri R.R."/>
            <person name="La Ragione R."/>
            <person name="Hildebrand F."/>
            <person name="Pallen M.J."/>
        </authorList>
    </citation>
    <scope>NUCLEOTIDE SEQUENCE</scope>
    <source>
        <strain evidence="3">CHK188-4685</strain>
    </source>
</reference>
<dbReference type="Gene3D" id="3.30.429.10">
    <property type="entry name" value="Macrophage Migration Inhibitory Factor"/>
    <property type="match status" value="1"/>
</dbReference>
<comment type="caution">
    <text evidence="3">The sequence shown here is derived from an EMBL/GenBank/DDBJ whole genome shotgun (WGS) entry which is preliminary data.</text>
</comment>
<name>A0A9D2L6P2_9FIRM</name>
<evidence type="ECO:0000256" key="1">
    <source>
        <dbReference type="ARBA" id="ARBA00023235"/>
    </source>
</evidence>
<evidence type="ECO:0000313" key="3">
    <source>
        <dbReference type="EMBL" id="HJB07022.1"/>
    </source>
</evidence>
<dbReference type="GO" id="GO:0016853">
    <property type="term" value="F:isomerase activity"/>
    <property type="evidence" value="ECO:0007669"/>
    <property type="project" value="UniProtKB-KW"/>
</dbReference>
<dbReference type="Pfam" id="PF01361">
    <property type="entry name" value="Tautomerase"/>
    <property type="match status" value="1"/>
</dbReference>
<dbReference type="Proteomes" id="UP000886804">
    <property type="component" value="Unassembled WGS sequence"/>
</dbReference>
<reference evidence="3" key="2">
    <citation type="submission" date="2021-04" db="EMBL/GenBank/DDBJ databases">
        <authorList>
            <person name="Gilroy R."/>
        </authorList>
    </citation>
    <scope>NUCLEOTIDE SEQUENCE</scope>
    <source>
        <strain evidence="3">CHK188-4685</strain>
    </source>
</reference>
<dbReference type="InterPro" id="IPR004370">
    <property type="entry name" value="4-OT-like_dom"/>
</dbReference>